<reference evidence="2" key="1">
    <citation type="submission" date="2024-06" db="EMBL/GenBank/DDBJ databases">
        <authorList>
            <consortium name="consrtm"/>
            <person name="Uemura M."/>
            <person name="Terahara T."/>
        </authorList>
    </citation>
    <scope>NUCLEOTIDE SEQUENCE</scope>
    <source>
        <strain evidence="2">KM77-8</strain>
    </source>
</reference>
<organism evidence="2">
    <name type="scientific">Streptomyces haneummycinicus</name>
    <dbReference type="NCBI Taxonomy" id="3074435"/>
    <lineage>
        <taxon>Bacteria</taxon>
        <taxon>Bacillati</taxon>
        <taxon>Actinomycetota</taxon>
        <taxon>Actinomycetes</taxon>
        <taxon>Kitasatosporales</taxon>
        <taxon>Streptomycetaceae</taxon>
        <taxon>Streptomyces</taxon>
    </lineage>
</organism>
<evidence type="ECO:0000313" key="2">
    <source>
        <dbReference type="EMBL" id="BFO21961.1"/>
    </source>
</evidence>
<proteinExistence type="predicted"/>
<name>A0AAT9HXH5_9ACTN</name>
<feature type="region of interest" description="Disordered" evidence="1">
    <location>
        <begin position="1"/>
        <end position="23"/>
    </location>
</feature>
<feature type="compositionally biased region" description="Low complexity" evidence="1">
    <location>
        <begin position="12"/>
        <end position="23"/>
    </location>
</feature>
<feature type="region of interest" description="Disordered" evidence="1">
    <location>
        <begin position="50"/>
        <end position="84"/>
    </location>
</feature>
<dbReference type="AlphaFoldDB" id="A0AAT9HXH5"/>
<sequence length="84" mass="8457">MSSATAETETFPVSPVSRSVTPVRSLGIPADQVTMASLCGADAVTAARDAPLGASTGSHHSGPAGGQTRPVQGWKPSATVRGRR</sequence>
<evidence type="ECO:0000256" key="1">
    <source>
        <dbReference type="SAM" id="MobiDB-lite"/>
    </source>
</evidence>
<reference evidence="2" key="2">
    <citation type="submission" date="2024-07" db="EMBL/GenBank/DDBJ databases">
        <title>Streptomyces haneummycinica sp. nov., a new antibiotic-producing actinobacterium isolated from marine sediment.</title>
        <authorList>
            <person name="Uemura M."/>
            <person name="Hamada M."/>
            <person name="Hirano S."/>
            <person name="Kobayashi K."/>
            <person name="Ohshiro T."/>
            <person name="Kobayashi T."/>
            <person name="Terahara T."/>
        </authorList>
    </citation>
    <scope>NUCLEOTIDE SEQUENCE</scope>
    <source>
        <strain evidence="2">KM77-8</strain>
    </source>
</reference>
<gene>
    <name evidence="2" type="ORF">SHKM778_83490</name>
</gene>
<accession>A0AAT9HXH5</accession>
<protein>
    <submittedName>
        <fullName evidence="2">Uncharacterized protein</fullName>
    </submittedName>
</protein>
<dbReference type="EMBL" id="AP035768">
    <property type="protein sequence ID" value="BFO21961.1"/>
    <property type="molecule type" value="Genomic_DNA"/>
</dbReference>